<dbReference type="Pfam" id="PF03610">
    <property type="entry name" value="EIIA-man"/>
    <property type="match status" value="1"/>
</dbReference>
<dbReference type="GO" id="GO:0009401">
    <property type="term" value="P:phosphoenolpyruvate-dependent sugar phosphotransferase system"/>
    <property type="evidence" value="ECO:0007669"/>
    <property type="project" value="UniProtKB-KW"/>
</dbReference>
<keyword evidence="6" id="KW-0598">Phosphotransferase system</keyword>
<sequence>MVDILLISHGPFCEGLLASLQMIAGPQEHVEALSLKEGQSPDDYRDQIEAKLKTFKKKSLVFCDIKGGTPYNSAGFLKSKFDFDLITGMNLPMLISVVTTRTESSTVDELTNTALMNENKGIELINLSNQGGHKHAKLSLNKD</sequence>
<dbReference type="PANTHER" id="PTHR33799:SF1">
    <property type="entry name" value="PTS SYSTEM MANNOSE-SPECIFIC EIIAB COMPONENT-RELATED"/>
    <property type="match status" value="1"/>
</dbReference>
<dbReference type="Proteomes" id="UP000051783">
    <property type="component" value="Unassembled WGS sequence"/>
</dbReference>
<name>A0A0R2M6M4_9LACO</name>
<dbReference type="OrthoDB" id="6623712at2"/>
<feature type="domain" description="PTS EIIA type-4" evidence="8">
    <location>
        <begin position="1"/>
        <end position="122"/>
    </location>
</feature>
<evidence type="ECO:0000256" key="1">
    <source>
        <dbReference type="ARBA" id="ARBA00004496"/>
    </source>
</evidence>
<dbReference type="STRING" id="942150.IV64_GL000044"/>
<dbReference type="PATRIC" id="fig|942150.3.peg.49"/>
<proteinExistence type="predicted"/>
<dbReference type="InterPro" id="IPR033887">
    <property type="entry name" value="PTS_IIA_man"/>
</dbReference>
<dbReference type="PROSITE" id="PS51096">
    <property type="entry name" value="PTS_EIIA_TYPE_4"/>
    <property type="match status" value="1"/>
</dbReference>
<dbReference type="EMBL" id="JQCL01000068">
    <property type="protein sequence ID" value="KRO09620.1"/>
    <property type="molecule type" value="Genomic_DNA"/>
</dbReference>
<dbReference type="GO" id="GO:0016301">
    <property type="term" value="F:kinase activity"/>
    <property type="evidence" value="ECO:0007669"/>
    <property type="project" value="UniProtKB-KW"/>
</dbReference>
<dbReference type="AlphaFoldDB" id="A0A0R2M6M4"/>
<reference evidence="9 10" key="1">
    <citation type="journal article" date="2015" name="Genome Announc.">
        <title>Expanding the biotechnology potential of lactobacilli through comparative genomics of 213 strains and associated genera.</title>
        <authorList>
            <person name="Sun Z."/>
            <person name="Harris H.M."/>
            <person name="McCann A."/>
            <person name="Guo C."/>
            <person name="Argimon S."/>
            <person name="Zhang W."/>
            <person name="Yang X."/>
            <person name="Jeffery I.B."/>
            <person name="Cooney J.C."/>
            <person name="Kagawa T.F."/>
            <person name="Liu W."/>
            <person name="Song Y."/>
            <person name="Salvetti E."/>
            <person name="Wrobel A."/>
            <person name="Rasinkangas P."/>
            <person name="Parkhill J."/>
            <person name="Rea M.C."/>
            <person name="O'Sullivan O."/>
            <person name="Ritari J."/>
            <person name="Douillard F.P."/>
            <person name="Paul Ross R."/>
            <person name="Yang R."/>
            <person name="Briner A.E."/>
            <person name="Felis G.E."/>
            <person name="de Vos W.M."/>
            <person name="Barrangou R."/>
            <person name="Klaenhammer T.R."/>
            <person name="Caufield P.W."/>
            <person name="Cui Y."/>
            <person name="Zhang H."/>
            <person name="O'Toole P.W."/>
        </authorList>
    </citation>
    <scope>NUCLEOTIDE SEQUENCE [LARGE SCALE GENOMIC DNA]</scope>
    <source>
        <strain evidence="9 10">LMG 26013</strain>
    </source>
</reference>
<evidence type="ECO:0000256" key="2">
    <source>
        <dbReference type="ARBA" id="ARBA00022448"/>
    </source>
</evidence>
<dbReference type="GO" id="GO:0005737">
    <property type="term" value="C:cytoplasm"/>
    <property type="evidence" value="ECO:0007669"/>
    <property type="project" value="UniProtKB-SubCell"/>
</dbReference>
<organism evidence="9 10">
    <name type="scientific">Lactiplantibacillus xiangfangensis</name>
    <dbReference type="NCBI Taxonomy" id="942150"/>
    <lineage>
        <taxon>Bacteria</taxon>
        <taxon>Bacillati</taxon>
        <taxon>Bacillota</taxon>
        <taxon>Bacilli</taxon>
        <taxon>Lactobacillales</taxon>
        <taxon>Lactobacillaceae</taxon>
        <taxon>Lactiplantibacillus</taxon>
    </lineage>
</organism>
<comment type="caution">
    <text evidence="9">The sequence shown here is derived from an EMBL/GenBank/DDBJ whole genome shotgun (WGS) entry which is preliminary data.</text>
</comment>
<keyword evidence="4" id="KW-0762">Sugar transport</keyword>
<evidence type="ECO:0000256" key="3">
    <source>
        <dbReference type="ARBA" id="ARBA00022490"/>
    </source>
</evidence>
<dbReference type="RefSeq" id="WP_057706669.1">
    <property type="nucleotide sequence ID" value="NZ_JQCL01000068.1"/>
</dbReference>
<dbReference type="InterPro" id="IPR004701">
    <property type="entry name" value="PTS_EIIA_man-typ"/>
</dbReference>
<dbReference type="InterPro" id="IPR036662">
    <property type="entry name" value="PTS_EIIA_man-typ_sf"/>
</dbReference>
<evidence type="ECO:0000256" key="6">
    <source>
        <dbReference type="ARBA" id="ARBA00022683"/>
    </source>
</evidence>
<dbReference type="SUPFAM" id="SSF53062">
    <property type="entry name" value="PTS system fructose IIA component-like"/>
    <property type="match status" value="1"/>
</dbReference>
<accession>A0A0R2M6M4</accession>
<dbReference type="InterPro" id="IPR051471">
    <property type="entry name" value="Bacterial_PTS_sugar_comp"/>
</dbReference>
<keyword evidence="2" id="KW-0813">Transport</keyword>
<evidence type="ECO:0000313" key="9">
    <source>
        <dbReference type="EMBL" id="KRO09620.1"/>
    </source>
</evidence>
<evidence type="ECO:0000256" key="7">
    <source>
        <dbReference type="ARBA" id="ARBA00022777"/>
    </source>
</evidence>
<evidence type="ECO:0000256" key="5">
    <source>
        <dbReference type="ARBA" id="ARBA00022679"/>
    </source>
</evidence>
<dbReference type="CDD" id="cd00006">
    <property type="entry name" value="PTS_IIA_man"/>
    <property type="match status" value="1"/>
</dbReference>
<dbReference type="PANTHER" id="PTHR33799">
    <property type="entry name" value="PTS PERMEASE-RELATED-RELATED"/>
    <property type="match status" value="1"/>
</dbReference>
<keyword evidence="3" id="KW-0963">Cytoplasm</keyword>
<evidence type="ECO:0000256" key="4">
    <source>
        <dbReference type="ARBA" id="ARBA00022597"/>
    </source>
</evidence>
<dbReference type="Gene3D" id="3.40.50.510">
    <property type="entry name" value="Phosphotransferase system, mannose-type IIA component"/>
    <property type="match status" value="1"/>
</dbReference>
<keyword evidence="7" id="KW-0418">Kinase</keyword>
<keyword evidence="10" id="KW-1185">Reference proteome</keyword>
<gene>
    <name evidence="9" type="ORF">IV64_GL000044</name>
</gene>
<dbReference type="GO" id="GO:0016020">
    <property type="term" value="C:membrane"/>
    <property type="evidence" value="ECO:0007669"/>
    <property type="project" value="InterPro"/>
</dbReference>
<comment type="subcellular location">
    <subcellularLocation>
        <location evidence="1">Cytoplasm</location>
    </subcellularLocation>
</comment>
<protein>
    <submittedName>
        <fullName evidence="9">PTS system mannose-specific transporter subunit IIA</fullName>
    </submittedName>
</protein>
<evidence type="ECO:0000313" key="10">
    <source>
        <dbReference type="Proteomes" id="UP000051783"/>
    </source>
</evidence>
<evidence type="ECO:0000259" key="8">
    <source>
        <dbReference type="PROSITE" id="PS51096"/>
    </source>
</evidence>
<keyword evidence="5" id="KW-0808">Transferase</keyword>